<evidence type="ECO:0000313" key="8">
    <source>
        <dbReference type="Proteomes" id="UP000823388"/>
    </source>
</evidence>
<keyword evidence="4 6" id="KW-0732">Signal</keyword>
<proteinExistence type="inferred from homology"/>
<evidence type="ECO:0000313" key="7">
    <source>
        <dbReference type="EMBL" id="KAG2558438.1"/>
    </source>
</evidence>
<comment type="similarity">
    <text evidence="2 6">Belongs to the plant cysteine rich small secretory peptide family. Epidermal patterning factor subfamily.</text>
</comment>
<evidence type="ECO:0000256" key="2">
    <source>
        <dbReference type="ARBA" id="ARBA00008127"/>
    </source>
</evidence>
<dbReference type="GO" id="GO:0005576">
    <property type="term" value="C:extracellular region"/>
    <property type="evidence" value="ECO:0007669"/>
    <property type="project" value="UniProtKB-SubCell"/>
</dbReference>
<evidence type="ECO:0000256" key="4">
    <source>
        <dbReference type="ARBA" id="ARBA00022729"/>
    </source>
</evidence>
<protein>
    <recommendedName>
        <fullName evidence="6">Epidermal patterning factor-like protein</fullName>
    </recommendedName>
</protein>
<accession>A0A8T0PBT8</accession>
<evidence type="ECO:0000256" key="6">
    <source>
        <dbReference type="RuleBase" id="RU367102"/>
    </source>
</evidence>
<keyword evidence="6" id="KW-0217">Developmental protein</keyword>
<dbReference type="OrthoDB" id="695767at2759"/>
<keyword evidence="5" id="KW-1015">Disulfide bond</keyword>
<sequence>MGAESGRRRRGAAALLVAVLLAAAIVATAGRPVRLPAAALARRRIDSSTTAAIAGSVWRADGSGVVVPARRRWLIGPGSSPPTCRARCGRCTPCRPTRVAIQPGVGPQWEYYPEVWRCKCGNKLFMP</sequence>
<dbReference type="Proteomes" id="UP000823388">
    <property type="component" value="Chromosome 8N"/>
</dbReference>
<keyword evidence="8" id="KW-1185">Reference proteome</keyword>
<dbReference type="GO" id="GO:0010052">
    <property type="term" value="P:guard cell differentiation"/>
    <property type="evidence" value="ECO:0007669"/>
    <property type="project" value="UniProtKB-UniRule"/>
</dbReference>
<keyword evidence="3 6" id="KW-0964">Secreted</keyword>
<dbReference type="EMBL" id="CM029052">
    <property type="protein sequence ID" value="KAG2558438.1"/>
    <property type="molecule type" value="Genomic_DNA"/>
</dbReference>
<gene>
    <name evidence="7" type="ORF">PVAP13_8NG267100</name>
</gene>
<name>A0A8T0PBT8_PANVG</name>
<evidence type="ECO:0000256" key="5">
    <source>
        <dbReference type="ARBA" id="ARBA00023157"/>
    </source>
</evidence>
<organism evidence="7 8">
    <name type="scientific">Panicum virgatum</name>
    <name type="common">Blackwell switchgrass</name>
    <dbReference type="NCBI Taxonomy" id="38727"/>
    <lineage>
        <taxon>Eukaryota</taxon>
        <taxon>Viridiplantae</taxon>
        <taxon>Streptophyta</taxon>
        <taxon>Embryophyta</taxon>
        <taxon>Tracheophyta</taxon>
        <taxon>Spermatophyta</taxon>
        <taxon>Magnoliopsida</taxon>
        <taxon>Liliopsida</taxon>
        <taxon>Poales</taxon>
        <taxon>Poaceae</taxon>
        <taxon>PACMAD clade</taxon>
        <taxon>Panicoideae</taxon>
        <taxon>Panicodae</taxon>
        <taxon>Paniceae</taxon>
        <taxon>Panicinae</taxon>
        <taxon>Panicum</taxon>
        <taxon>Panicum sect. Hiantes</taxon>
    </lineage>
</organism>
<comment type="caution">
    <text evidence="7">The sequence shown here is derived from an EMBL/GenBank/DDBJ whole genome shotgun (WGS) entry which is preliminary data.</text>
</comment>
<dbReference type="InterPro" id="IPR039455">
    <property type="entry name" value="EPFL"/>
</dbReference>
<feature type="chain" id="PRO_5035968556" description="Epidermal patterning factor-like protein" evidence="6">
    <location>
        <begin position="31"/>
        <end position="127"/>
    </location>
</feature>
<reference evidence="7" key="1">
    <citation type="submission" date="2020-05" db="EMBL/GenBank/DDBJ databases">
        <title>WGS assembly of Panicum virgatum.</title>
        <authorList>
            <person name="Lovell J.T."/>
            <person name="Jenkins J."/>
            <person name="Shu S."/>
            <person name="Juenger T.E."/>
            <person name="Schmutz J."/>
        </authorList>
    </citation>
    <scope>NUCLEOTIDE SEQUENCE</scope>
    <source>
        <strain evidence="7">AP13</strain>
    </source>
</reference>
<feature type="signal peptide" evidence="6">
    <location>
        <begin position="1"/>
        <end position="30"/>
    </location>
</feature>
<evidence type="ECO:0000256" key="3">
    <source>
        <dbReference type="ARBA" id="ARBA00022525"/>
    </source>
</evidence>
<dbReference type="Pfam" id="PF17181">
    <property type="entry name" value="EPF"/>
    <property type="match status" value="1"/>
</dbReference>
<comment type="function">
    <text evidence="6">Controls stomatal patterning.</text>
</comment>
<comment type="subcellular location">
    <subcellularLocation>
        <location evidence="1 6">Secreted</location>
    </subcellularLocation>
</comment>
<dbReference type="PANTHER" id="PTHR33109">
    <property type="entry name" value="EPIDERMAL PATTERNING FACTOR-LIKE PROTEIN 4"/>
    <property type="match status" value="1"/>
</dbReference>
<evidence type="ECO:0000256" key="1">
    <source>
        <dbReference type="ARBA" id="ARBA00004613"/>
    </source>
</evidence>
<dbReference type="AlphaFoldDB" id="A0A8T0PBT8"/>
<dbReference type="PANTHER" id="PTHR33109:SF77">
    <property type="entry name" value="EPIDERMAL PATTERNING FACTOR-LIKE PROTEIN"/>
    <property type="match status" value="1"/>
</dbReference>